<dbReference type="Gene3D" id="3.50.50.60">
    <property type="entry name" value="FAD/NAD(P)-binding domain"/>
    <property type="match status" value="1"/>
</dbReference>
<accession>A0A919VNT3</accession>
<dbReference type="AlphaFoldDB" id="A0A919VNT3"/>
<dbReference type="InterPro" id="IPR036188">
    <property type="entry name" value="FAD/NAD-bd_sf"/>
</dbReference>
<dbReference type="Proteomes" id="UP000681340">
    <property type="component" value="Unassembled WGS sequence"/>
</dbReference>
<gene>
    <name evidence="5" type="ORF">Aau02nite_00980</name>
</gene>
<reference evidence="5" key="1">
    <citation type="submission" date="2021-03" db="EMBL/GenBank/DDBJ databases">
        <title>Whole genome shotgun sequence of Actinoplanes auranticolor NBRC 12245.</title>
        <authorList>
            <person name="Komaki H."/>
            <person name="Tamura T."/>
        </authorList>
    </citation>
    <scope>NUCLEOTIDE SEQUENCE</scope>
    <source>
        <strain evidence="5">NBRC 12245</strain>
    </source>
</reference>
<dbReference type="RefSeq" id="WP_212986259.1">
    <property type="nucleotide sequence ID" value="NZ_BAABEA010000029.1"/>
</dbReference>
<keyword evidence="1" id="KW-0560">Oxidoreductase</keyword>
<keyword evidence="5" id="KW-0503">Monooxygenase</keyword>
<feature type="domain" description="FAD-binding" evidence="4">
    <location>
        <begin position="102"/>
        <end position="314"/>
    </location>
</feature>
<dbReference type="PANTHER" id="PTHR43476">
    <property type="entry name" value="3-(3-HYDROXY-PHENYL)PROPIONATE/3-HYDROXYCINNAMIC ACID HYDROXYLASE"/>
    <property type="match status" value="1"/>
</dbReference>
<dbReference type="Gene3D" id="3.30.9.20">
    <property type="match status" value="1"/>
</dbReference>
<evidence type="ECO:0000256" key="2">
    <source>
        <dbReference type="ARBA" id="ARBA00023027"/>
    </source>
</evidence>
<dbReference type="PANTHER" id="PTHR43476:SF4">
    <property type="entry name" value="BLR0106 PROTEIN"/>
    <property type="match status" value="1"/>
</dbReference>
<keyword evidence="6" id="KW-1185">Reference proteome</keyword>
<organism evidence="5 6">
    <name type="scientific">Actinoplanes auranticolor</name>
    <dbReference type="NCBI Taxonomy" id="47988"/>
    <lineage>
        <taxon>Bacteria</taxon>
        <taxon>Bacillati</taxon>
        <taxon>Actinomycetota</taxon>
        <taxon>Actinomycetes</taxon>
        <taxon>Micromonosporales</taxon>
        <taxon>Micromonosporaceae</taxon>
        <taxon>Actinoplanes</taxon>
    </lineage>
</organism>
<dbReference type="GO" id="GO:0004497">
    <property type="term" value="F:monooxygenase activity"/>
    <property type="evidence" value="ECO:0007669"/>
    <property type="project" value="UniProtKB-KW"/>
</dbReference>
<dbReference type="GO" id="GO:0071949">
    <property type="term" value="F:FAD binding"/>
    <property type="evidence" value="ECO:0007669"/>
    <property type="project" value="InterPro"/>
</dbReference>
<dbReference type="InterPro" id="IPR050631">
    <property type="entry name" value="PheA/TfdB_FAD_monoxygenase"/>
</dbReference>
<evidence type="ECO:0000259" key="4">
    <source>
        <dbReference type="Pfam" id="PF01494"/>
    </source>
</evidence>
<proteinExistence type="predicted"/>
<dbReference type="SUPFAM" id="SSF51905">
    <property type="entry name" value="FAD/NAD(P)-binding domain"/>
    <property type="match status" value="1"/>
</dbReference>
<dbReference type="EMBL" id="BOQL01000001">
    <property type="protein sequence ID" value="GIM62961.1"/>
    <property type="molecule type" value="Genomic_DNA"/>
</dbReference>
<dbReference type="PRINTS" id="PR00420">
    <property type="entry name" value="RNGMNOXGNASE"/>
</dbReference>
<keyword evidence="2" id="KW-0520">NAD</keyword>
<evidence type="ECO:0000256" key="1">
    <source>
        <dbReference type="ARBA" id="ARBA00023002"/>
    </source>
</evidence>
<protein>
    <submittedName>
        <fullName evidence="5">FAD-binding monooxygenase</fullName>
    </submittedName>
</protein>
<dbReference type="Pfam" id="PF01494">
    <property type="entry name" value="FAD_binding_3"/>
    <property type="match status" value="1"/>
</dbReference>
<dbReference type="InterPro" id="IPR002938">
    <property type="entry name" value="FAD-bd"/>
</dbReference>
<comment type="caution">
    <text evidence="5">The sequence shown here is derived from an EMBL/GenBank/DDBJ whole genome shotgun (WGS) entry which is preliminary data.</text>
</comment>
<name>A0A919VNT3_9ACTN</name>
<feature type="region of interest" description="Disordered" evidence="3">
    <location>
        <begin position="388"/>
        <end position="409"/>
    </location>
</feature>
<sequence length="409" mass="45493">MRITCIGGGPAGLYFAVLAKLADPAHEVTVLERNPAGVTYGWGVVFWDDLLDDLFRYDPVSAGRIARAACRWDEYEVRATGKSVTHLAGYGFSLGRRELLDILAARATELGVEISYRDELTEVPAADLVVACDGAGSRIRDQHAEHFGAEIEVGRNKYIWLGTPRVFDTFTFGFERTPTGWIWYHAYPFTADRSTFIVECSPETWTGLGLDRLDAVQGCARLQEIFAAHLGGQPLIDHRAEVGGTGWLNYRRLTNQRWDHGNVVLMGDAAHTTHFAIGSGTKLAMQDAMALADAVAGGDDLPVALERYEHRRKTALVPLQRAAKASSEWFERVPDYADLPAKQFSYALSNRRGEYPTWRYLLHVATQSAAPRALLRWTLSARRWHRERRRPAPAAAGTTVGRPRERAAA</sequence>
<evidence type="ECO:0000256" key="3">
    <source>
        <dbReference type="SAM" id="MobiDB-lite"/>
    </source>
</evidence>
<evidence type="ECO:0000313" key="5">
    <source>
        <dbReference type="EMBL" id="GIM62961.1"/>
    </source>
</evidence>
<evidence type="ECO:0000313" key="6">
    <source>
        <dbReference type="Proteomes" id="UP000681340"/>
    </source>
</evidence>